<accession>A0A443SDH2</accession>
<proteinExistence type="predicted"/>
<dbReference type="SUPFAM" id="SSF50729">
    <property type="entry name" value="PH domain-like"/>
    <property type="match status" value="1"/>
</dbReference>
<keyword evidence="5" id="KW-1185">Reference proteome</keyword>
<comment type="caution">
    <text evidence="4">The sequence shown here is derived from an EMBL/GenBank/DDBJ whole genome shotgun (WGS) entry which is preliminary data.</text>
</comment>
<protein>
    <submittedName>
        <fullName evidence="4">Pleckstrin domain-containing family O member 1-like protein</fullName>
    </submittedName>
</protein>
<feature type="compositionally biased region" description="Acidic residues" evidence="2">
    <location>
        <begin position="200"/>
        <end position="213"/>
    </location>
</feature>
<organism evidence="4 5">
    <name type="scientific">Leptotrombidium deliense</name>
    <dbReference type="NCBI Taxonomy" id="299467"/>
    <lineage>
        <taxon>Eukaryota</taxon>
        <taxon>Metazoa</taxon>
        <taxon>Ecdysozoa</taxon>
        <taxon>Arthropoda</taxon>
        <taxon>Chelicerata</taxon>
        <taxon>Arachnida</taxon>
        <taxon>Acari</taxon>
        <taxon>Acariformes</taxon>
        <taxon>Trombidiformes</taxon>
        <taxon>Prostigmata</taxon>
        <taxon>Anystina</taxon>
        <taxon>Parasitengona</taxon>
        <taxon>Trombiculoidea</taxon>
        <taxon>Trombiculidae</taxon>
        <taxon>Leptotrombidium</taxon>
    </lineage>
</organism>
<evidence type="ECO:0000313" key="5">
    <source>
        <dbReference type="Proteomes" id="UP000288716"/>
    </source>
</evidence>
<dbReference type="OrthoDB" id="6358316at2759"/>
<feature type="compositionally biased region" description="Polar residues" evidence="2">
    <location>
        <begin position="258"/>
        <end position="268"/>
    </location>
</feature>
<feature type="compositionally biased region" description="Basic residues" evidence="2">
    <location>
        <begin position="134"/>
        <end position="146"/>
    </location>
</feature>
<feature type="region of interest" description="Disordered" evidence="2">
    <location>
        <begin position="258"/>
        <end position="290"/>
    </location>
</feature>
<feature type="region of interest" description="Disordered" evidence="2">
    <location>
        <begin position="383"/>
        <end position="405"/>
    </location>
</feature>
<dbReference type="EMBL" id="NCKV01003589">
    <property type="protein sequence ID" value="RWS25551.1"/>
    <property type="molecule type" value="Genomic_DNA"/>
</dbReference>
<dbReference type="InterPro" id="IPR011993">
    <property type="entry name" value="PH-like_dom_sf"/>
</dbReference>
<evidence type="ECO:0000256" key="2">
    <source>
        <dbReference type="SAM" id="MobiDB-lite"/>
    </source>
</evidence>
<evidence type="ECO:0000313" key="4">
    <source>
        <dbReference type="EMBL" id="RWS25551.1"/>
    </source>
</evidence>
<dbReference type="Proteomes" id="UP000288716">
    <property type="component" value="Unassembled WGS sequence"/>
</dbReference>
<feature type="compositionally biased region" description="Basic and acidic residues" evidence="2">
    <location>
        <begin position="100"/>
        <end position="115"/>
    </location>
</feature>
<evidence type="ECO:0000259" key="3">
    <source>
        <dbReference type="PROSITE" id="PS50003"/>
    </source>
</evidence>
<feature type="coiled-coil region" evidence="1">
    <location>
        <begin position="297"/>
        <end position="331"/>
    </location>
</feature>
<gene>
    <name evidence="4" type="ORF">B4U80_13066</name>
</gene>
<feature type="region of interest" description="Disordered" evidence="2">
    <location>
        <begin position="92"/>
        <end position="224"/>
    </location>
</feature>
<dbReference type="AlphaFoldDB" id="A0A443SDH2"/>
<feature type="compositionally biased region" description="Basic and acidic residues" evidence="2">
    <location>
        <begin position="188"/>
        <end position="199"/>
    </location>
</feature>
<dbReference type="InterPro" id="IPR001849">
    <property type="entry name" value="PH_domain"/>
</dbReference>
<sequence>MDTTDSELNPIPAANALSNVTIDGYLNKQFPKNWWRLLIGTGAWKKRYCALEGNRLYYYESQVRHTFAANSKEEMHKWIESVRHAIKETKLGRKSGSTRRNAEKRLSHENEENKIEINLNGLQVDETLMNATKGRPKGPKGRRPPLRKSMQPQGSTRVNGDIRKIRANSMGFISENMDESEGNSSNSDTRKSRSLHSLDDQESTENAFDEDDDTKQSTDSEKCEYNQLQMRKQLLAKTQMNNKNKQISPLIQELQQRYATPQSGVRSINRSESDRSSYGMEDSRNGNKSVKDMNSFLGELKSNITEIEIEMYSLKKEMNKFNEKLADQSNDEFEIKEKCEKLDRMHHEAYLVLQNAKRAEDTYKMLINECQLLVKQLKSIKGTTNKSRSHPDFIDQMDNDSIGYI</sequence>
<name>A0A443SDH2_9ACAR</name>
<reference evidence="4 5" key="1">
    <citation type="journal article" date="2018" name="Gigascience">
        <title>Genomes of trombidid mites reveal novel predicted allergens and laterally-transferred genes associated with secondary metabolism.</title>
        <authorList>
            <person name="Dong X."/>
            <person name="Chaisiri K."/>
            <person name="Xia D."/>
            <person name="Armstrong S.D."/>
            <person name="Fang Y."/>
            <person name="Donnelly M.J."/>
            <person name="Kadowaki T."/>
            <person name="McGarry J.W."/>
            <person name="Darby A.C."/>
            <person name="Makepeace B.L."/>
        </authorList>
    </citation>
    <scope>NUCLEOTIDE SEQUENCE [LARGE SCALE GENOMIC DNA]</scope>
    <source>
        <strain evidence="4">UoL-UT</strain>
    </source>
</reference>
<evidence type="ECO:0000256" key="1">
    <source>
        <dbReference type="SAM" id="Coils"/>
    </source>
</evidence>
<dbReference type="PROSITE" id="PS50003">
    <property type="entry name" value="PH_DOMAIN"/>
    <property type="match status" value="1"/>
</dbReference>
<feature type="compositionally biased region" description="Basic and acidic residues" evidence="2">
    <location>
        <begin position="269"/>
        <end position="290"/>
    </location>
</feature>
<feature type="compositionally biased region" description="Basic and acidic residues" evidence="2">
    <location>
        <begin position="214"/>
        <end position="224"/>
    </location>
</feature>
<feature type="domain" description="PH" evidence="3">
    <location>
        <begin position="19"/>
        <end position="124"/>
    </location>
</feature>
<keyword evidence="1" id="KW-0175">Coiled coil</keyword>
<dbReference type="Gene3D" id="2.30.29.30">
    <property type="entry name" value="Pleckstrin-homology domain (PH domain)/Phosphotyrosine-binding domain (PTB)"/>
    <property type="match status" value="1"/>
</dbReference>
<dbReference type="VEuPathDB" id="VectorBase:LDEU006489"/>